<evidence type="ECO:0000256" key="4">
    <source>
        <dbReference type="ARBA" id="ARBA00023273"/>
    </source>
</evidence>
<dbReference type="InterPro" id="IPR027417">
    <property type="entry name" value="P-loop_NTPase"/>
</dbReference>
<dbReference type="SUPFAM" id="SSF52540">
    <property type="entry name" value="P-loop containing nucleoside triphosphate hydrolases"/>
    <property type="match status" value="1"/>
</dbReference>
<accession>A0AAW1Q4M3</accession>
<feature type="region of interest" description="Disordered" evidence="8">
    <location>
        <begin position="563"/>
        <end position="583"/>
    </location>
</feature>
<sequence>MQGSRPYDALFDTTYTVSGVRDHYRSQTQAGGIKLERVPQFDNFFSELAHHPAQSFRFKAADKLPQHVPRDFQPQYVTKEDLLQRSLPQAVSGPHRYRYTKRPLYNPAARKALAENSHGALSHASQASFAAPAPPKPASRTVGTQSDYRENETQTTPFAPDYALPDQPSAKQQHLSQRYNCAGPELLTLQEMSFASGTHVGLAQVEAVDKRRLKRAFEASLPPLNDLEMLPVRKRMLDEWEAGEWEEREQEIVQEQDERLVRLKAKLSDREQQIERSNAERIAALRERRSSEKARKLAYLHKQRVSAIRHISEARKYLEKPAKVTKTTAVERYGDYASSVYAPFQREGRFPDSHPKGQNINTDPFQPATLHAVLDLEASLPRRALQPRIRTAKPAASLTYEQRKELQVTRDLQHISDLLASAKGATGRGSGDCWPCQVEEGQAAPAKLKAKRAALVTERPDTPSAPMPSSSAARDAAAVLLQRLLRGRAMQNQMFEGKEARLALIRELQLEEDGVGQCARPEAVAEELRAADALVGSAVMEMVRVLAEQDPGVQADMMRALQQRRRQECGTPEEATTSTSTSNITTSACEAAAIASSAARSSQSAQAADEGAAMAASGPLFGSPEQHRAAVRIQAVQRGRLARQQVEDLRGLQKALERFSPDDVERLVKLQSLQRGRTARRQAASEKEKVVRIQALHRGRMARKQVGEMRDEINPSRTGLDQGRKDAEAALVQLDPGVVRSGSRAAEDDQIVLIQAAIRGHLARKEVAAMRNNTTAGSNA</sequence>
<dbReference type="EMBL" id="JALJOR010000006">
    <property type="protein sequence ID" value="KAK9815791.1"/>
    <property type="molecule type" value="Genomic_DNA"/>
</dbReference>
<dbReference type="InterPro" id="IPR026720">
    <property type="entry name" value="CFAP91"/>
</dbReference>
<evidence type="ECO:0000256" key="3">
    <source>
        <dbReference type="ARBA" id="ARBA00023212"/>
    </source>
</evidence>
<evidence type="ECO:0000256" key="7">
    <source>
        <dbReference type="SAM" id="Coils"/>
    </source>
</evidence>
<feature type="region of interest" description="Disordered" evidence="8">
    <location>
        <begin position="115"/>
        <end position="176"/>
    </location>
</feature>
<feature type="compositionally biased region" description="Low complexity" evidence="8">
    <location>
        <begin position="122"/>
        <end position="131"/>
    </location>
</feature>
<dbReference type="Proteomes" id="UP001489004">
    <property type="component" value="Unassembled WGS sequence"/>
</dbReference>
<organism evidence="10 11">
    <name type="scientific">[Myrmecia] bisecta</name>
    <dbReference type="NCBI Taxonomy" id="41462"/>
    <lineage>
        <taxon>Eukaryota</taxon>
        <taxon>Viridiplantae</taxon>
        <taxon>Chlorophyta</taxon>
        <taxon>core chlorophytes</taxon>
        <taxon>Trebouxiophyceae</taxon>
        <taxon>Trebouxiales</taxon>
        <taxon>Trebouxiaceae</taxon>
        <taxon>Myrmecia</taxon>
    </lineage>
</organism>
<proteinExistence type="inferred from homology"/>
<dbReference type="AlphaFoldDB" id="A0AAW1Q4M3"/>
<dbReference type="Gene3D" id="1.20.5.190">
    <property type="match status" value="1"/>
</dbReference>
<evidence type="ECO:0000256" key="2">
    <source>
        <dbReference type="ARBA" id="ARBA00022490"/>
    </source>
</evidence>
<protein>
    <recommendedName>
        <fullName evidence="6">Cilia- and flagella-associated protein 91</fullName>
    </recommendedName>
</protein>
<dbReference type="PANTHER" id="PTHR22455:SF10">
    <property type="entry name" value="CILIA- AND FLAGELLA-ASSOCIATED PROTEIN 91"/>
    <property type="match status" value="1"/>
</dbReference>
<gene>
    <name evidence="10" type="ORF">WJX72_009513</name>
</gene>
<comment type="subcellular location">
    <subcellularLocation>
        <location evidence="1">Cytoplasm</location>
        <location evidence="1">Cytoskeleton</location>
        <location evidence="1">Cilium axoneme</location>
    </subcellularLocation>
</comment>
<dbReference type="Pfam" id="PF14738">
    <property type="entry name" value="CFAP91"/>
    <property type="match status" value="1"/>
</dbReference>
<evidence type="ECO:0000256" key="1">
    <source>
        <dbReference type="ARBA" id="ARBA00004430"/>
    </source>
</evidence>
<dbReference type="SMART" id="SM00015">
    <property type="entry name" value="IQ"/>
    <property type="match status" value="3"/>
</dbReference>
<evidence type="ECO:0000256" key="8">
    <source>
        <dbReference type="SAM" id="MobiDB-lite"/>
    </source>
</evidence>
<keyword evidence="3" id="KW-0206">Cytoskeleton</keyword>
<keyword evidence="2" id="KW-0963">Cytoplasm</keyword>
<evidence type="ECO:0000256" key="6">
    <source>
        <dbReference type="ARBA" id="ARBA00029555"/>
    </source>
</evidence>
<reference evidence="10 11" key="1">
    <citation type="journal article" date="2024" name="Nat. Commun.">
        <title>Phylogenomics reveals the evolutionary origins of lichenization in chlorophyte algae.</title>
        <authorList>
            <person name="Puginier C."/>
            <person name="Libourel C."/>
            <person name="Otte J."/>
            <person name="Skaloud P."/>
            <person name="Haon M."/>
            <person name="Grisel S."/>
            <person name="Petersen M."/>
            <person name="Berrin J.G."/>
            <person name="Delaux P.M."/>
            <person name="Dal Grande F."/>
            <person name="Keller J."/>
        </authorList>
    </citation>
    <scope>NUCLEOTIDE SEQUENCE [LARGE SCALE GENOMIC DNA]</scope>
    <source>
        <strain evidence="10 11">SAG 2043</strain>
    </source>
</reference>
<dbReference type="PANTHER" id="PTHR22455">
    <property type="entry name" value="CILIA- AND FLAGELLA-ASSOCIATED PROTEIN 91"/>
    <property type="match status" value="1"/>
</dbReference>
<dbReference type="Pfam" id="PF00612">
    <property type="entry name" value="IQ"/>
    <property type="match status" value="2"/>
</dbReference>
<evidence type="ECO:0000256" key="5">
    <source>
        <dbReference type="ARBA" id="ARBA00029468"/>
    </source>
</evidence>
<dbReference type="PROSITE" id="PS50096">
    <property type="entry name" value="IQ"/>
    <property type="match status" value="3"/>
</dbReference>
<dbReference type="InterPro" id="IPR000048">
    <property type="entry name" value="IQ_motif_EF-hand-BS"/>
</dbReference>
<feature type="domain" description="CFAP91" evidence="9">
    <location>
        <begin position="144"/>
        <end position="309"/>
    </location>
</feature>
<dbReference type="InterPro" id="IPR032840">
    <property type="entry name" value="CFAP91_dom"/>
</dbReference>
<feature type="coiled-coil region" evidence="7">
    <location>
        <begin position="246"/>
        <end position="280"/>
    </location>
</feature>
<evidence type="ECO:0000313" key="11">
    <source>
        <dbReference type="Proteomes" id="UP001489004"/>
    </source>
</evidence>
<dbReference type="GO" id="GO:0005930">
    <property type="term" value="C:axoneme"/>
    <property type="evidence" value="ECO:0007669"/>
    <property type="project" value="UniProtKB-SubCell"/>
</dbReference>
<comment type="similarity">
    <text evidence="5">Belongs to the CFAP91 family.</text>
</comment>
<name>A0AAW1Q4M3_9CHLO</name>
<keyword evidence="11" id="KW-1185">Reference proteome</keyword>
<evidence type="ECO:0000313" key="10">
    <source>
        <dbReference type="EMBL" id="KAK9815791.1"/>
    </source>
</evidence>
<comment type="caution">
    <text evidence="10">The sequence shown here is derived from an EMBL/GenBank/DDBJ whole genome shotgun (WGS) entry which is preliminary data.</text>
</comment>
<evidence type="ECO:0000259" key="9">
    <source>
        <dbReference type="Pfam" id="PF14738"/>
    </source>
</evidence>
<keyword evidence="7" id="KW-0175">Coiled coil</keyword>
<keyword evidence="4" id="KW-0966">Cell projection</keyword>